<dbReference type="GO" id="GO:0003676">
    <property type="term" value="F:nucleic acid binding"/>
    <property type="evidence" value="ECO:0007669"/>
    <property type="project" value="InterPro"/>
</dbReference>
<name>A0AAY5EGK1_ELEEL</name>
<reference evidence="1" key="3">
    <citation type="submission" date="2025-09" db="UniProtKB">
        <authorList>
            <consortium name="Ensembl"/>
        </authorList>
    </citation>
    <scope>IDENTIFICATION</scope>
</reference>
<dbReference type="AlphaFoldDB" id="A0AAY5EGK1"/>
<dbReference type="Gene3D" id="3.30.420.10">
    <property type="entry name" value="Ribonuclease H-like superfamily/Ribonuclease H"/>
    <property type="match status" value="1"/>
</dbReference>
<organism evidence="1 2">
    <name type="scientific">Electrophorus electricus</name>
    <name type="common">Electric eel</name>
    <name type="synonym">Gymnotus electricus</name>
    <dbReference type="NCBI Taxonomy" id="8005"/>
    <lineage>
        <taxon>Eukaryota</taxon>
        <taxon>Metazoa</taxon>
        <taxon>Chordata</taxon>
        <taxon>Craniata</taxon>
        <taxon>Vertebrata</taxon>
        <taxon>Euteleostomi</taxon>
        <taxon>Actinopterygii</taxon>
        <taxon>Neopterygii</taxon>
        <taxon>Teleostei</taxon>
        <taxon>Ostariophysi</taxon>
        <taxon>Gymnotiformes</taxon>
        <taxon>Gymnotoidei</taxon>
        <taxon>Gymnotidae</taxon>
        <taxon>Electrophorus</taxon>
    </lineage>
</organism>
<keyword evidence="2" id="KW-1185">Reference proteome</keyword>
<dbReference type="InterPro" id="IPR036397">
    <property type="entry name" value="RNaseH_sf"/>
</dbReference>
<evidence type="ECO:0000313" key="2">
    <source>
        <dbReference type="Proteomes" id="UP000314983"/>
    </source>
</evidence>
<dbReference type="Ensembl" id="ENSEEET00000060867.1">
    <property type="protein sequence ID" value="ENSEEEP00000056131.1"/>
    <property type="gene ID" value="ENSEEEG00000014573.2"/>
</dbReference>
<proteinExistence type="predicted"/>
<gene>
    <name evidence="1" type="primary">zgc:113436</name>
</gene>
<reference evidence="1 2" key="1">
    <citation type="submission" date="2020-05" db="EMBL/GenBank/DDBJ databases">
        <title>Electrophorus electricus (electric eel) genome, fEleEle1, primary haplotype.</title>
        <authorList>
            <person name="Myers G."/>
            <person name="Meyer A."/>
            <person name="Fedrigo O."/>
            <person name="Formenti G."/>
            <person name="Rhie A."/>
            <person name="Tracey A."/>
            <person name="Sims Y."/>
            <person name="Jarvis E.D."/>
        </authorList>
    </citation>
    <scope>NUCLEOTIDE SEQUENCE [LARGE SCALE GENOMIC DNA]</scope>
</reference>
<sequence>MHFLIYLQVTKHLHERWNVSQKVSAAEPPQRNALYDHGSALLRDAIKQLVAERQVEWADFLEQVVALFRTAVNPATKFTPYFLMFNRKASVPGEMKLDLLSYEQRPGGYTLSEEADSFFLSTLQEHQSQLKQTVFSNMNAAYKQEKKSAKRRSRNISSITLTVTEPLCPPDECPSPKKLRDGLFVTFPVETVLGTVQAAPEDRKNGLEYPLH</sequence>
<dbReference type="Proteomes" id="UP000314983">
    <property type="component" value="Chromosome 5"/>
</dbReference>
<protein>
    <submittedName>
        <fullName evidence="1">Uncharacterized protein</fullName>
    </submittedName>
</protein>
<accession>A0AAY5EGK1</accession>
<evidence type="ECO:0000313" key="1">
    <source>
        <dbReference type="Ensembl" id="ENSEEEP00000056131.1"/>
    </source>
</evidence>
<reference evidence="1" key="2">
    <citation type="submission" date="2025-08" db="UniProtKB">
        <authorList>
            <consortium name="Ensembl"/>
        </authorList>
    </citation>
    <scope>IDENTIFICATION</scope>
</reference>
<dbReference type="GeneTree" id="ENSGT00940000164419"/>